<dbReference type="Pfam" id="PF00702">
    <property type="entry name" value="Hydrolase"/>
    <property type="match status" value="1"/>
</dbReference>
<comment type="caution">
    <text evidence="1">The sequence shown here is derived from an EMBL/GenBank/DDBJ whole genome shotgun (WGS) entry which is preliminary data.</text>
</comment>
<dbReference type="InterPro" id="IPR036412">
    <property type="entry name" value="HAD-like_sf"/>
</dbReference>
<dbReference type="SFLD" id="SFLDS00003">
    <property type="entry name" value="Haloacid_Dehalogenase"/>
    <property type="match status" value="1"/>
</dbReference>
<evidence type="ECO:0008006" key="3">
    <source>
        <dbReference type="Google" id="ProtNLM"/>
    </source>
</evidence>
<gene>
    <name evidence="1" type="ORF">Voc01_092920</name>
</gene>
<organism evidence="1 2">
    <name type="scientific">Virgisporangium ochraceum</name>
    <dbReference type="NCBI Taxonomy" id="65505"/>
    <lineage>
        <taxon>Bacteria</taxon>
        <taxon>Bacillati</taxon>
        <taxon>Actinomycetota</taxon>
        <taxon>Actinomycetes</taxon>
        <taxon>Micromonosporales</taxon>
        <taxon>Micromonosporaceae</taxon>
        <taxon>Virgisporangium</taxon>
    </lineage>
</organism>
<name>A0A8J4A6R8_9ACTN</name>
<evidence type="ECO:0000313" key="1">
    <source>
        <dbReference type="EMBL" id="GIJ74375.1"/>
    </source>
</evidence>
<dbReference type="PANTHER" id="PTHR46649">
    <property type="match status" value="1"/>
</dbReference>
<dbReference type="EMBL" id="BOPH01000134">
    <property type="protein sequence ID" value="GIJ74375.1"/>
    <property type="molecule type" value="Genomic_DNA"/>
</dbReference>
<dbReference type="PRINTS" id="PR00413">
    <property type="entry name" value="HADHALOGNASE"/>
</dbReference>
<proteinExistence type="predicted"/>
<reference evidence="1" key="1">
    <citation type="submission" date="2021-01" db="EMBL/GenBank/DDBJ databases">
        <title>Whole genome shotgun sequence of Virgisporangium ochraceum NBRC 16418.</title>
        <authorList>
            <person name="Komaki H."/>
            <person name="Tamura T."/>
        </authorList>
    </citation>
    <scope>NUCLEOTIDE SEQUENCE</scope>
    <source>
        <strain evidence="1">NBRC 16418</strain>
    </source>
</reference>
<dbReference type="InterPro" id="IPR006439">
    <property type="entry name" value="HAD-SF_hydro_IA"/>
</dbReference>
<dbReference type="SUPFAM" id="SSF56784">
    <property type="entry name" value="HAD-like"/>
    <property type="match status" value="1"/>
</dbReference>
<dbReference type="AlphaFoldDB" id="A0A8J4A6R8"/>
<sequence length="244" mass="26173">MSHFLLTGPLRAVVFDYFGTLSRAVRQGPAHARMARSLGCEPESWLDLMSRTFYLRATGRLGNPLDVLYGLARILGSRPSALTLRSVRAERIATIGADGPLRPDAVPVLAGLRERGLRTAVVSDCWYELPELLPELPVYPLLDVHVFSVRVGRCKPHPALFLEACDRLGVAPAECLYVGDGGSRELTGATAVGMSAVRLDAPDLTGHLTFQPDQAFRGPSVTSLREVLPLVCGDLEGSGGTIGA</sequence>
<dbReference type="Gene3D" id="3.40.50.1000">
    <property type="entry name" value="HAD superfamily/HAD-like"/>
    <property type="match status" value="1"/>
</dbReference>
<dbReference type="SFLD" id="SFLDG01129">
    <property type="entry name" value="C1.5:_HAD__Beta-PGM__Phosphata"/>
    <property type="match status" value="1"/>
</dbReference>
<dbReference type="RefSeq" id="WP_239160989.1">
    <property type="nucleotide sequence ID" value="NZ_BOPH01000134.1"/>
</dbReference>
<protein>
    <recommendedName>
        <fullName evidence="3">Haloacid dehalogenase domain protein hydrolase</fullName>
    </recommendedName>
</protein>
<accession>A0A8J4A6R8</accession>
<dbReference type="Proteomes" id="UP000635606">
    <property type="component" value="Unassembled WGS sequence"/>
</dbReference>
<dbReference type="PANTHER" id="PTHR46649:SF4">
    <property type="entry name" value="HALOACID DEHALOGENASE-LIKE HYDROLASE (HAD) SUPERFAMILY PROTEIN"/>
    <property type="match status" value="1"/>
</dbReference>
<keyword evidence="2" id="KW-1185">Reference proteome</keyword>
<dbReference type="NCBIfam" id="TIGR01509">
    <property type="entry name" value="HAD-SF-IA-v3"/>
    <property type="match status" value="1"/>
</dbReference>
<evidence type="ECO:0000313" key="2">
    <source>
        <dbReference type="Proteomes" id="UP000635606"/>
    </source>
</evidence>
<dbReference type="InterPro" id="IPR023214">
    <property type="entry name" value="HAD_sf"/>
</dbReference>